<comment type="caution">
    <text evidence="1">The sequence shown here is derived from an EMBL/GenBank/DDBJ whole genome shotgun (WGS) entry which is preliminary data.</text>
</comment>
<dbReference type="EMBL" id="CM055763">
    <property type="protein sequence ID" value="KAJ7985354.1"/>
    <property type="molecule type" value="Genomic_DNA"/>
</dbReference>
<keyword evidence="2" id="KW-1185">Reference proteome</keyword>
<sequence length="129" mass="14696">MCQECLLIPNVLQGHSCRVKGQKTGSCHRHCALTHQRLGKCSGCTSSEDLKGYKRSMAVTRLDRRSARHLSARGEARSHKWCQKAGVEKKEHRREILDSPDCYPPSEDFLSLCLHPVLTDMMYNDNKQI</sequence>
<protein>
    <submittedName>
        <fullName evidence="1">Uncharacterized protein</fullName>
    </submittedName>
</protein>
<reference evidence="1" key="1">
    <citation type="submission" date="2021-05" db="EMBL/GenBank/DDBJ databases">
        <authorList>
            <person name="Pan Q."/>
            <person name="Jouanno E."/>
            <person name="Zahm M."/>
            <person name="Klopp C."/>
            <person name="Cabau C."/>
            <person name="Louis A."/>
            <person name="Berthelot C."/>
            <person name="Parey E."/>
            <person name="Roest Crollius H."/>
            <person name="Montfort J."/>
            <person name="Robinson-Rechavi M."/>
            <person name="Bouchez O."/>
            <person name="Lampietro C."/>
            <person name="Lopez Roques C."/>
            <person name="Donnadieu C."/>
            <person name="Postlethwait J."/>
            <person name="Bobe J."/>
            <person name="Dillon D."/>
            <person name="Chandos A."/>
            <person name="von Hippel F."/>
            <person name="Guiguen Y."/>
        </authorList>
    </citation>
    <scope>NUCLEOTIDE SEQUENCE</scope>
    <source>
        <strain evidence="1">YG-Jan2019</strain>
    </source>
</reference>
<gene>
    <name evidence="1" type="ORF">DPEC_G00351190</name>
</gene>
<name>A0ACC2F1W1_DALPE</name>
<proteinExistence type="predicted"/>
<evidence type="ECO:0000313" key="1">
    <source>
        <dbReference type="EMBL" id="KAJ7985354.1"/>
    </source>
</evidence>
<dbReference type="Proteomes" id="UP001157502">
    <property type="component" value="Chromosome 36"/>
</dbReference>
<accession>A0ACC2F1W1</accession>
<organism evidence="1 2">
    <name type="scientific">Dallia pectoralis</name>
    <name type="common">Alaska blackfish</name>
    <dbReference type="NCBI Taxonomy" id="75939"/>
    <lineage>
        <taxon>Eukaryota</taxon>
        <taxon>Metazoa</taxon>
        <taxon>Chordata</taxon>
        <taxon>Craniata</taxon>
        <taxon>Vertebrata</taxon>
        <taxon>Euteleostomi</taxon>
        <taxon>Actinopterygii</taxon>
        <taxon>Neopterygii</taxon>
        <taxon>Teleostei</taxon>
        <taxon>Protacanthopterygii</taxon>
        <taxon>Esociformes</taxon>
        <taxon>Umbridae</taxon>
        <taxon>Dallia</taxon>
    </lineage>
</organism>
<evidence type="ECO:0000313" key="2">
    <source>
        <dbReference type="Proteomes" id="UP001157502"/>
    </source>
</evidence>